<dbReference type="SUPFAM" id="SSF141868">
    <property type="entry name" value="EAL domain-like"/>
    <property type="match status" value="1"/>
</dbReference>
<dbReference type="SMART" id="SM00052">
    <property type="entry name" value="EAL"/>
    <property type="match status" value="1"/>
</dbReference>
<protein>
    <submittedName>
        <fullName evidence="12">EAL domain-containing protein</fullName>
    </submittedName>
</protein>
<dbReference type="GO" id="GO:0006355">
    <property type="term" value="P:regulation of DNA-templated transcription"/>
    <property type="evidence" value="ECO:0007669"/>
    <property type="project" value="InterPro"/>
</dbReference>
<dbReference type="InterPro" id="IPR029787">
    <property type="entry name" value="Nucleotide_cyclase"/>
</dbReference>
<feature type="transmembrane region" description="Helical" evidence="7">
    <location>
        <begin position="34"/>
        <end position="57"/>
    </location>
</feature>
<reference evidence="12 13" key="1">
    <citation type="journal article" date="2011" name="Int. J. Syst. Evol. Microbiol.">
        <title>Description of Undibacterium oligocarboniphilum sp. nov., isolated from purified water, and Undibacterium pigrum strain CCUG 49012 as the type strain of Undibacterium parvum sp. nov., and emended descriptions of the genus Undibacterium and the species Undibacterium pigrum.</title>
        <authorList>
            <person name="Eder W."/>
            <person name="Wanner G."/>
            <person name="Ludwig W."/>
            <person name="Busse H.J."/>
            <person name="Ziemke-Kageler F."/>
            <person name="Lang E."/>
        </authorList>
    </citation>
    <scope>NUCLEOTIDE SEQUENCE [LARGE SCALE GENOMIC DNA]</scope>
    <source>
        <strain evidence="12 13">DSM 23061</strain>
    </source>
</reference>
<evidence type="ECO:0000313" key="13">
    <source>
        <dbReference type="Proteomes" id="UP000275663"/>
    </source>
</evidence>
<dbReference type="SUPFAM" id="SSF55073">
    <property type="entry name" value="Nucleotide cyclase"/>
    <property type="match status" value="1"/>
</dbReference>
<dbReference type="Gene3D" id="3.30.450.40">
    <property type="match status" value="1"/>
</dbReference>
<dbReference type="InterPro" id="IPR000014">
    <property type="entry name" value="PAS"/>
</dbReference>
<name>A0A3S9HF36_9BURK</name>
<dbReference type="SUPFAM" id="SSF55785">
    <property type="entry name" value="PYP-like sensor domain (PAS domain)"/>
    <property type="match status" value="3"/>
</dbReference>
<dbReference type="SMART" id="SM00086">
    <property type="entry name" value="PAC"/>
    <property type="match status" value="3"/>
</dbReference>
<feature type="transmembrane region" description="Helical" evidence="7">
    <location>
        <begin position="298"/>
        <end position="316"/>
    </location>
</feature>
<dbReference type="NCBIfam" id="TIGR00229">
    <property type="entry name" value="sensory_box"/>
    <property type="match status" value="3"/>
</dbReference>
<evidence type="ECO:0000256" key="2">
    <source>
        <dbReference type="ARBA" id="ARBA00022475"/>
    </source>
</evidence>
<evidence type="ECO:0000259" key="8">
    <source>
        <dbReference type="PROSITE" id="PS50112"/>
    </source>
</evidence>
<dbReference type="CDD" id="cd01949">
    <property type="entry name" value="GGDEF"/>
    <property type="match status" value="1"/>
</dbReference>
<dbReference type="Gene3D" id="3.30.70.270">
    <property type="match status" value="1"/>
</dbReference>
<dbReference type="InterPro" id="IPR001610">
    <property type="entry name" value="PAC"/>
</dbReference>
<feature type="domain" description="PAS" evidence="8">
    <location>
        <begin position="349"/>
        <end position="399"/>
    </location>
</feature>
<gene>
    <name evidence="12" type="ORF">EJN92_00930</name>
</gene>
<dbReference type="Proteomes" id="UP000275663">
    <property type="component" value="Chromosome"/>
</dbReference>
<dbReference type="SMART" id="SM00267">
    <property type="entry name" value="GGDEF"/>
    <property type="match status" value="1"/>
</dbReference>
<dbReference type="FunFam" id="3.20.20.450:FF:000001">
    <property type="entry name" value="Cyclic di-GMP phosphodiesterase yahA"/>
    <property type="match status" value="1"/>
</dbReference>
<dbReference type="PROSITE" id="PS50883">
    <property type="entry name" value="EAL"/>
    <property type="match status" value="1"/>
</dbReference>
<feature type="domain" description="PAC" evidence="9">
    <location>
        <begin position="820"/>
        <end position="872"/>
    </location>
</feature>
<dbReference type="Gene3D" id="3.30.450.20">
    <property type="entry name" value="PAS domain"/>
    <property type="match status" value="3"/>
</dbReference>
<dbReference type="CDD" id="cd01948">
    <property type="entry name" value="EAL"/>
    <property type="match status" value="1"/>
</dbReference>
<dbReference type="Pfam" id="PF05231">
    <property type="entry name" value="MASE1"/>
    <property type="match status" value="1"/>
</dbReference>
<dbReference type="SMART" id="SM00065">
    <property type="entry name" value="GAF"/>
    <property type="match status" value="1"/>
</dbReference>
<dbReference type="OrthoDB" id="9813903at2"/>
<comment type="catalytic activity">
    <reaction evidence="6">
        <text>3',3'-c-di-GMP + H2O = 5'-phosphoguanylyl(3'-&gt;5')guanosine + H(+)</text>
        <dbReference type="Rhea" id="RHEA:24902"/>
        <dbReference type="ChEBI" id="CHEBI:15377"/>
        <dbReference type="ChEBI" id="CHEBI:15378"/>
        <dbReference type="ChEBI" id="CHEBI:58754"/>
        <dbReference type="ChEBI" id="CHEBI:58805"/>
        <dbReference type="EC" id="3.1.4.52"/>
    </reaction>
    <physiologicalReaction direction="left-to-right" evidence="6">
        <dbReference type="Rhea" id="RHEA:24903"/>
    </physiologicalReaction>
</comment>
<dbReference type="Pfam" id="PF13426">
    <property type="entry name" value="PAS_9"/>
    <property type="match status" value="3"/>
</dbReference>
<keyword evidence="3 7" id="KW-0812">Transmembrane</keyword>
<keyword evidence="13" id="KW-1185">Reference proteome</keyword>
<dbReference type="InterPro" id="IPR000700">
    <property type="entry name" value="PAS-assoc_C"/>
</dbReference>
<feature type="transmembrane region" description="Helical" evidence="7">
    <location>
        <begin position="180"/>
        <end position="201"/>
    </location>
</feature>
<keyword evidence="5 7" id="KW-0472">Membrane</keyword>
<dbReference type="KEGG" id="upv:EJN92_00930"/>
<dbReference type="InterPro" id="IPR052155">
    <property type="entry name" value="Biofilm_reg_signaling"/>
</dbReference>
<dbReference type="InterPro" id="IPR007895">
    <property type="entry name" value="MASE1"/>
</dbReference>
<dbReference type="GO" id="GO:0071111">
    <property type="term" value="F:cyclic-guanylate-specific phosphodiesterase activity"/>
    <property type="evidence" value="ECO:0007669"/>
    <property type="project" value="UniProtKB-EC"/>
</dbReference>
<dbReference type="Gene3D" id="3.20.20.450">
    <property type="entry name" value="EAL domain"/>
    <property type="match status" value="1"/>
</dbReference>
<dbReference type="InterPro" id="IPR000160">
    <property type="entry name" value="GGDEF_dom"/>
</dbReference>
<feature type="domain" description="GGDEF" evidence="11">
    <location>
        <begin position="904"/>
        <end position="1042"/>
    </location>
</feature>
<dbReference type="Pfam" id="PF00563">
    <property type="entry name" value="EAL"/>
    <property type="match status" value="1"/>
</dbReference>
<dbReference type="InterPro" id="IPR003018">
    <property type="entry name" value="GAF"/>
</dbReference>
<sequence>MSLMQSNRTLGSSRLQRTKNYFLEKWVFNSYSGVARFLGVGLMHALAVCLVLDYLTIDGNISIFWIPSGIALASVIMGGRAYLISIFFGAFAAYLWMGRSVAPALIISLVNISEAWLASWLLSRLSIHHSPFNARLTHARDYLGLLAIAMPVSVLGALLGVLCLWAVGELGADAFAISLLHWWMGSVLGVGIVTPLILVWRHHSASLFVAARAAEALFGFILSFLTGQIVFLGWWTESLEIILNPYWSFLFVAWAAARFGRHGALLMVCMSVLQALMGAIHVSGYFAKYSVQLGLMNLWLYALVLTVLGVMLALVINERRQAESLAIASEKSHRNLLDCAPDAIGVIRNSRMVYVNRAALAMFGASASEDLIGKSMLDLVHPDFHAIALARAKQIVNDGVAVPMIEERFVKLNGTPFDAEVQSTPIIFDGLASVHVIVRDVTDANWAIKNEKFRTYILELLVSDIPLHQQLEAIVLGVEQLDTTAICSVLLLDKSGLHLGQGVAPNLPDFYNQAVDGVAIGLGVGSCGTAAFTGETVIVSDIAHHPYWAPYTELAARAGLNACWSQPIRSASGSILGSFAIYHRSVNIPGEKDIALIEQCAHLASIAIERSNAEEKLSESEAHFRLLTEDVTDVVWRMDSNFIITYVSPADERLRGYPASEVIGYSLANLLTGLGSEKIAEIMQRRSAAEQAGQLLGSETFEVQQHCKHGKTIWMETTSNPERDANGKIIAYHGISRDITKRKEVELELRIAAIAFESQQGMYVADAAWVILRVNQAFTKITGYSAEDVFGQSPRMLSSGRHDEAFYDEMTEKIASCGTWQGEIWDKRKNGEIFPAWLILTAVSGEDGLISHYVATLSDMSARKAAEEQIKTLAFYDALTGLPNRRLLVNRLEQAMATVPRHQRHGALLFIDLDNFKTLNDTLGHDIGDLLLAQVAQRLNTCIRDGDTVARLGGDEFVVMLENLSEQTIDAASQVEVVGEKILHVLNQVYQLAKYEHQSTPSIGMTLFGGERENIEEPLKRADLAMYQAKAAGRNTLRFYEPQMQAVVTARMQLDADLREALSSEQFVLYYQAQVQGAALTVGAEALVRWQHPQRGMISPLEFIPFAEESGLILPLGHWVLQAACRQLAAWAQQPAMRNLSMSVNVSPRQFHQVDFVDQVLRILDDSGANPEHLKLELTEGLLVTNVEDVIAKMSALKLRGVGFSLDDFGTGYSSLAYLKRLPLDQLKIDQSFVRDILIDPNDAAIAKMVVVLADSLGLAVIAEGVETEEQRVLLASQGCHAYQGYLFSRPLPIAQFEHLVGAGAGAGANVDLSDSQFRDLILPPRQHAYPMRPGGQAG</sequence>
<dbReference type="PROSITE" id="PS50112">
    <property type="entry name" value="PAS"/>
    <property type="match status" value="3"/>
</dbReference>
<evidence type="ECO:0000256" key="4">
    <source>
        <dbReference type="ARBA" id="ARBA00022989"/>
    </source>
</evidence>
<evidence type="ECO:0000313" key="12">
    <source>
        <dbReference type="EMBL" id="AZP10718.1"/>
    </source>
</evidence>
<dbReference type="NCBIfam" id="TIGR00254">
    <property type="entry name" value="GGDEF"/>
    <property type="match status" value="1"/>
</dbReference>
<dbReference type="GO" id="GO:0071732">
    <property type="term" value="P:cellular response to nitric oxide"/>
    <property type="evidence" value="ECO:0007669"/>
    <property type="project" value="UniProtKB-ARBA"/>
</dbReference>
<dbReference type="InterPro" id="IPR035919">
    <property type="entry name" value="EAL_sf"/>
</dbReference>
<dbReference type="Pfam" id="PF13185">
    <property type="entry name" value="GAF_2"/>
    <property type="match status" value="1"/>
</dbReference>
<dbReference type="PANTHER" id="PTHR44757:SF2">
    <property type="entry name" value="BIOFILM ARCHITECTURE MAINTENANCE PROTEIN MBAA"/>
    <property type="match status" value="1"/>
</dbReference>
<keyword evidence="2" id="KW-1003">Cell membrane</keyword>
<dbReference type="FunFam" id="3.30.70.270:FF:000001">
    <property type="entry name" value="Diguanylate cyclase domain protein"/>
    <property type="match status" value="1"/>
</dbReference>
<evidence type="ECO:0000259" key="11">
    <source>
        <dbReference type="PROSITE" id="PS50887"/>
    </source>
</evidence>
<dbReference type="InterPro" id="IPR029016">
    <property type="entry name" value="GAF-like_dom_sf"/>
</dbReference>
<dbReference type="Pfam" id="PF00990">
    <property type="entry name" value="GGDEF"/>
    <property type="match status" value="1"/>
</dbReference>
<organism evidence="12 13">
    <name type="scientific">Undibacterium parvum</name>
    <dbReference type="NCBI Taxonomy" id="401471"/>
    <lineage>
        <taxon>Bacteria</taxon>
        <taxon>Pseudomonadati</taxon>
        <taxon>Pseudomonadota</taxon>
        <taxon>Betaproteobacteria</taxon>
        <taxon>Burkholderiales</taxon>
        <taxon>Oxalobacteraceae</taxon>
        <taxon>Undibacterium</taxon>
    </lineage>
</organism>
<dbReference type="PROSITE" id="PS50887">
    <property type="entry name" value="GGDEF"/>
    <property type="match status" value="1"/>
</dbReference>
<evidence type="ECO:0000259" key="10">
    <source>
        <dbReference type="PROSITE" id="PS50883"/>
    </source>
</evidence>
<feature type="domain" description="PAS" evidence="8">
    <location>
        <begin position="762"/>
        <end position="793"/>
    </location>
</feature>
<dbReference type="InterPro" id="IPR035965">
    <property type="entry name" value="PAS-like_dom_sf"/>
</dbReference>
<dbReference type="EMBL" id="CP034464">
    <property type="protein sequence ID" value="AZP10718.1"/>
    <property type="molecule type" value="Genomic_DNA"/>
</dbReference>
<feature type="domain" description="PAS" evidence="8">
    <location>
        <begin position="620"/>
        <end position="693"/>
    </location>
</feature>
<dbReference type="PANTHER" id="PTHR44757">
    <property type="entry name" value="DIGUANYLATE CYCLASE DGCP"/>
    <property type="match status" value="1"/>
</dbReference>
<dbReference type="InterPro" id="IPR043128">
    <property type="entry name" value="Rev_trsase/Diguanyl_cyclase"/>
</dbReference>
<dbReference type="SMART" id="SM00091">
    <property type="entry name" value="PAS"/>
    <property type="match status" value="3"/>
</dbReference>
<comment type="subcellular location">
    <subcellularLocation>
        <location evidence="1">Cell membrane</location>
        <topology evidence="1">Multi-pass membrane protein</topology>
    </subcellularLocation>
</comment>
<proteinExistence type="predicted"/>
<dbReference type="InterPro" id="IPR001633">
    <property type="entry name" value="EAL_dom"/>
</dbReference>
<dbReference type="CDD" id="cd00130">
    <property type="entry name" value="PAS"/>
    <property type="match status" value="3"/>
</dbReference>
<dbReference type="SUPFAM" id="SSF55781">
    <property type="entry name" value="GAF domain-like"/>
    <property type="match status" value="1"/>
</dbReference>
<evidence type="ECO:0000256" key="3">
    <source>
        <dbReference type="ARBA" id="ARBA00022692"/>
    </source>
</evidence>
<evidence type="ECO:0000256" key="7">
    <source>
        <dbReference type="SAM" id="Phobius"/>
    </source>
</evidence>
<feature type="transmembrane region" description="Helical" evidence="7">
    <location>
        <begin position="102"/>
        <end position="122"/>
    </location>
</feature>
<feature type="transmembrane region" description="Helical" evidence="7">
    <location>
        <begin position="69"/>
        <end position="96"/>
    </location>
</feature>
<dbReference type="PROSITE" id="PS50113">
    <property type="entry name" value="PAC"/>
    <property type="match status" value="2"/>
</dbReference>
<feature type="transmembrane region" description="Helical" evidence="7">
    <location>
        <begin position="264"/>
        <end position="286"/>
    </location>
</feature>
<accession>A0A3S9HF36</accession>
<feature type="domain" description="EAL" evidence="10">
    <location>
        <begin position="1051"/>
        <end position="1305"/>
    </location>
</feature>
<evidence type="ECO:0000256" key="6">
    <source>
        <dbReference type="ARBA" id="ARBA00051114"/>
    </source>
</evidence>
<dbReference type="GO" id="GO:0005886">
    <property type="term" value="C:plasma membrane"/>
    <property type="evidence" value="ECO:0007669"/>
    <property type="project" value="UniProtKB-SubCell"/>
</dbReference>
<keyword evidence="4 7" id="KW-1133">Transmembrane helix</keyword>
<evidence type="ECO:0000256" key="1">
    <source>
        <dbReference type="ARBA" id="ARBA00004651"/>
    </source>
</evidence>
<evidence type="ECO:0000259" key="9">
    <source>
        <dbReference type="PROSITE" id="PS50113"/>
    </source>
</evidence>
<feature type="transmembrane region" description="Helical" evidence="7">
    <location>
        <begin position="143"/>
        <end position="168"/>
    </location>
</feature>
<feature type="domain" description="PAC" evidence="9">
    <location>
        <begin position="699"/>
        <end position="751"/>
    </location>
</feature>
<feature type="transmembrane region" description="Helical" evidence="7">
    <location>
        <begin position="213"/>
        <end position="235"/>
    </location>
</feature>
<evidence type="ECO:0000256" key="5">
    <source>
        <dbReference type="ARBA" id="ARBA00023136"/>
    </source>
</evidence>